<dbReference type="EMBL" id="JASBWV010000034">
    <property type="protein sequence ID" value="KAJ9116842.1"/>
    <property type="molecule type" value="Genomic_DNA"/>
</dbReference>
<dbReference type="Proteomes" id="UP001234202">
    <property type="component" value="Unassembled WGS sequence"/>
</dbReference>
<protein>
    <submittedName>
        <fullName evidence="1">Uncharacterized protein</fullName>
    </submittedName>
</protein>
<name>A0ACC2WYX0_9TREE</name>
<comment type="caution">
    <text evidence="1">The sequence shown here is derived from an EMBL/GenBank/DDBJ whole genome shotgun (WGS) entry which is preliminary data.</text>
</comment>
<sequence length="320" mass="34574">MPSLTSSCARTYTTAARRLHTSVTHQNAYQPPPAPIPASDALAAVSGSPSPVQGTLGLQPGDHAQVHELASTQGQEQGQTGGRRVTLAEEMGRREVEEWKRNLRRVREWRRTQGKIRSTFASVQPPSSTSTTSKPSLLSTLLASGAELGHSTSRLAPSYMPYIYGHRAGLHIIDLESSTVPLLKKAASLVKEVTKADGVVLIVGTRPEHRSIVRKAVERLEGNGFGPRPIQQKSNIPDLVIILNPSENLGLIRECTTMKVPTVGIVDTHTDPRVVTYAIPANMESVRTSELVLSTLTIAGAEGREERLLDAVGRGPSVRR</sequence>
<accession>A0ACC2WYX0</accession>
<evidence type="ECO:0000313" key="2">
    <source>
        <dbReference type="Proteomes" id="UP001234202"/>
    </source>
</evidence>
<reference evidence="1" key="1">
    <citation type="submission" date="2023-04" db="EMBL/GenBank/DDBJ databases">
        <title>Draft Genome sequencing of Naganishia species isolated from polar environments using Oxford Nanopore Technology.</title>
        <authorList>
            <person name="Leo P."/>
            <person name="Venkateswaran K."/>
        </authorList>
    </citation>
    <scope>NUCLEOTIDE SEQUENCE</scope>
    <source>
        <strain evidence="1">DBVPG 5303</strain>
    </source>
</reference>
<gene>
    <name evidence="1" type="ORF">QFC24_006647</name>
</gene>
<organism evidence="1 2">
    <name type="scientific">Naganishia onofrii</name>
    <dbReference type="NCBI Taxonomy" id="1851511"/>
    <lineage>
        <taxon>Eukaryota</taxon>
        <taxon>Fungi</taxon>
        <taxon>Dikarya</taxon>
        <taxon>Basidiomycota</taxon>
        <taxon>Agaricomycotina</taxon>
        <taxon>Tremellomycetes</taxon>
        <taxon>Filobasidiales</taxon>
        <taxon>Filobasidiaceae</taxon>
        <taxon>Naganishia</taxon>
    </lineage>
</organism>
<evidence type="ECO:0000313" key="1">
    <source>
        <dbReference type="EMBL" id="KAJ9116842.1"/>
    </source>
</evidence>
<keyword evidence="2" id="KW-1185">Reference proteome</keyword>
<proteinExistence type="predicted"/>